<dbReference type="EMBL" id="BOOY01000041">
    <property type="protein sequence ID" value="GIJ06400.1"/>
    <property type="molecule type" value="Genomic_DNA"/>
</dbReference>
<gene>
    <name evidence="2" type="ORF">Sya03_57520</name>
</gene>
<evidence type="ECO:0000313" key="2">
    <source>
        <dbReference type="EMBL" id="GIJ06400.1"/>
    </source>
</evidence>
<proteinExistence type="predicted"/>
<accession>A0A8J3YET6</accession>
<name>A0A8J3YET6_9ACTN</name>
<dbReference type="Proteomes" id="UP000652013">
    <property type="component" value="Unassembled WGS sequence"/>
</dbReference>
<dbReference type="InterPro" id="IPR001387">
    <property type="entry name" value="Cro/C1-type_HTH"/>
</dbReference>
<dbReference type="GO" id="GO:0003677">
    <property type="term" value="F:DNA binding"/>
    <property type="evidence" value="ECO:0007669"/>
    <property type="project" value="InterPro"/>
</dbReference>
<dbReference type="RefSeq" id="WP_203941580.1">
    <property type="nucleotide sequence ID" value="NZ_BAAAGJ010000013.1"/>
</dbReference>
<evidence type="ECO:0000313" key="3">
    <source>
        <dbReference type="Proteomes" id="UP000652013"/>
    </source>
</evidence>
<dbReference type="Gene3D" id="1.10.260.40">
    <property type="entry name" value="lambda repressor-like DNA-binding domains"/>
    <property type="match status" value="1"/>
</dbReference>
<protein>
    <recommendedName>
        <fullName evidence="1">HTH cro/C1-type domain-containing protein</fullName>
    </recommendedName>
</protein>
<dbReference type="PROSITE" id="PS50943">
    <property type="entry name" value="HTH_CROC1"/>
    <property type="match status" value="1"/>
</dbReference>
<comment type="caution">
    <text evidence="2">The sequence shown here is derived from an EMBL/GenBank/DDBJ whole genome shotgun (WGS) entry which is preliminary data.</text>
</comment>
<organism evidence="2 3">
    <name type="scientific">Spirilliplanes yamanashiensis</name>
    <dbReference type="NCBI Taxonomy" id="42233"/>
    <lineage>
        <taxon>Bacteria</taxon>
        <taxon>Bacillati</taxon>
        <taxon>Actinomycetota</taxon>
        <taxon>Actinomycetes</taxon>
        <taxon>Micromonosporales</taxon>
        <taxon>Micromonosporaceae</taxon>
        <taxon>Spirilliplanes</taxon>
    </lineage>
</organism>
<dbReference type="SUPFAM" id="SSF47413">
    <property type="entry name" value="lambda repressor-like DNA-binding domains"/>
    <property type="match status" value="1"/>
</dbReference>
<feature type="domain" description="HTH cro/C1-type" evidence="1">
    <location>
        <begin position="20"/>
        <end position="80"/>
    </location>
</feature>
<evidence type="ECO:0000259" key="1">
    <source>
        <dbReference type="PROSITE" id="PS50943"/>
    </source>
</evidence>
<sequence length="214" mass="22425">MTDRAEATPVRASDLVATQIRQIRGHRGLTVRALAARCAELGGAHLTANVLTNIEVRGRGVSVDELLVLALALDVAPVHLLIPPIGHGADLAVTDQVAADPLAAAAWIRGEAPLPPANAAAYLAYAVERAEPTGRAQPQAAEALKARAAGLAAQYEAEAQQFLGKVRQQVTDLVTYLEESVGSGVPTDDLLQVLETVRHRVQPPAAVVEASVRP</sequence>
<reference evidence="2" key="1">
    <citation type="submission" date="2021-01" db="EMBL/GenBank/DDBJ databases">
        <title>Whole genome shotgun sequence of Spirilliplanes yamanashiensis NBRC 15828.</title>
        <authorList>
            <person name="Komaki H."/>
            <person name="Tamura T."/>
        </authorList>
    </citation>
    <scope>NUCLEOTIDE SEQUENCE</scope>
    <source>
        <strain evidence="2">NBRC 15828</strain>
    </source>
</reference>
<keyword evidence="3" id="KW-1185">Reference proteome</keyword>
<dbReference type="InterPro" id="IPR010982">
    <property type="entry name" value="Lambda_DNA-bd_dom_sf"/>
</dbReference>
<dbReference type="AlphaFoldDB" id="A0A8J3YET6"/>